<reference evidence="3 4" key="1">
    <citation type="submission" date="2023-01" db="EMBL/GenBank/DDBJ databases">
        <title>Analysis of 21 Apiospora genomes using comparative genomics revels a genus with tremendous synthesis potential of carbohydrate active enzymes and secondary metabolites.</title>
        <authorList>
            <person name="Sorensen T."/>
        </authorList>
    </citation>
    <scope>NUCLEOTIDE SEQUENCE [LARGE SCALE GENOMIC DNA]</scope>
    <source>
        <strain evidence="3 4">CBS 33761</strain>
    </source>
</reference>
<feature type="region of interest" description="Disordered" evidence="1">
    <location>
        <begin position="21"/>
        <end position="59"/>
    </location>
</feature>
<evidence type="ECO:0000313" key="3">
    <source>
        <dbReference type="EMBL" id="KAK8016568.1"/>
    </source>
</evidence>
<comment type="caution">
    <text evidence="3">The sequence shown here is derived from an EMBL/GenBank/DDBJ whole genome shotgun (WGS) entry which is preliminary data.</text>
</comment>
<feature type="chain" id="PRO_5046853992" evidence="2">
    <location>
        <begin position="21"/>
        <end position="80"/>
    </location>
</feature>
<feature type="compositionally biased region" description="Polar residues" evidence="1">
    <location>
        <begin position="30"/>
        <end position="45"/>
    </location>
</feature>
<keyword evidence="4" id="KW-1185">Reference proteome</keyword>
<organism evidence="3 4">
    <name type="scientific">Apiospora rasikravindrae</name>
    <dbReference type="NCBI Taxonomy" id="990691"/>
    <lineage>
        <taxon>Eukaryota</taxon>
        <taxon>Fungi</taxon>
        <taxon>Dikarya</taxon>
        <taxon>Ascomycota</taxon>
        <taxon>Pezizomycotina</taxon>
        <taxon>Sordariomycetes</taxon>
        <taxon>Xylariomycetidae</taxon>
        <taxon>Amphisphaeriales</taxon>
        <taxon>Apiosporaceae</taxon>
        <taxon>Apiospora</taxon>
    </lineage>
</organism>
<keyword evidence="2" id="KW-0732">Signal</keyword>
<dbReference type="Proteomes" id="UP001444661">
    <property type="component" value="Unassembled WGS sequence"/>
</dbReference>
<protein>
    <submittedName>
        <fullName evidence="3">Uncharacterized protein</fullName>
    </submittedName>
</protein>
<sequence length="80" mass="8700">MKTTTTIITALLCHASITWALPNSPHAPASTATERLQQPERQASSPSPPKILATTTSEKTWQCDPIDASADKLKDWIQVT</sequence>
<evidence type="ECO:0000256" key="1">
    <source>
        <dbReference type="SAM" id="MobiDB-lite"/>
    </source>
</evidence>
<proteinExistence type="predicted"/>
<feature type="signal peptide" evidence="2">
    <location>
        <begin position="1"/>
        <end position="20"/>
    </location>
</feature>
<evidence type="ECO:0000256" key="2">
    <source>
        <dbReference type="SAM" id="SignalP"/>
    </source>
</evidence>
<dbReference type="EMBL" id="JAQQWK010000014">
    <property type="protein sequence ID" value="KAK8016568.1"/>
    <property type="molecule type" value="Genomic_DNA"/>
</dbReference>
<name>A0ABR1RNR9_9PEZI</name>
<gene>
    <name evidence="3" type="ORF">PG993_014757</name>
</gene>
<evidence type="ECO:0000313" key="4">
    <source>
        <dbReference type="Proteomes" id="UP001444661"/>
    </source>
</evidence>
<accession>A0ABR1RNR9</accession>